<feature type="region of interest" description="Disordered" evidence="1">
    <location>
        <begin position="908"/>
        <end position="954"/>
    </location>
</feature>
<evidence type="ECO:0000313" key="5">
    <source>
        <dbReference type="Proteomes" id="UP000494256"/>
    </source>
</evidence>
<feature type="compositionally biased region" description="Basic and acidic residues" evidence="1">
    <location>
        <begin position="855"/>
        <end position="868"/>
    </location>
</feature>
<proteinExistence type="predicted"/>
<evidence type="ECO:0000313" key="2">
    <source>
        <dbReference type="EMBL" id="CAB3233687.1"/>
    </source>
</evidence>
<feature type="compositionally biased region" description="Basic and acidic residues" evidence="1">
    <location>
        <begin position="825"/>
        <end position="839"/>
    </location>
</feature>
<dbReference type="EMBL" id="CADEBC010000479">
    <property type="protein sequence ID" value="CAB3233687.1"/>
    <property type="molecule type" value="Genomic_DNA"/>
</dbReference>
<accession>A0A8S0ZKD1</accession>
<feature type="region of interest" description="Disordered" evidence="1">
    <location>
        <begin position="353"/>
        <end position="457"/>
    </location>
</feature>
<feature type="compositionally biased region" description="Polar residues" evidence="1">
    <location>
        <begin position="388"/>
        <end position="402"/>
    </location>
</feature>
<keyword evidence="4" id="KW-1185">Reference proteome</keyword>
<gene>
    <name evidence="2" type="ORF">APLA_LOCUS5378</name>
    <name evidence="3" type="ORF">APLA_LOCUS8106</name>
</gene>
<feature type="compositionally biased region" description="Polar residues" evidence="1">
    <location>
        <begin position="429"/>
        <end position="443"/>
    </location>
</feature>
<dbReference type="Proteomes" id="UP000494256">
    <property type="component" value="Unassembled WGS sequence"/>
</dbReference>
<feature type="region of interest" description="Disordered" evidence="1">
    <location>
        <begin position="587"/>
        <end position="619"/>
    </location>
</feature>
<feature type="region of interest" description="Disordered" evidence="1">
    <location>
        <begin position="767"/>
        <end position="887"/>
    </location>
</feature>
<sequence>MASAHVRVSYLGMLAPKTALVGNENSLFRQHEYGRVLQRDVVCHGRIVSSVVRLCGGGDAVRALERRWQLLYLRAIEWQCHLEACLTRIDNQGGISAEAASDSDDEPVLKQPRLSRKGSPRRQRTPVNARRRESSLDSRQSASEEEQEYVLTYQWRGFGSDCESEFERGRHKMADERRVPGAGDDVTQKDTDQTVPENNDQIDGLEVHNITIEQKLKTPPTVVKRKKPVDTSKFNQTDRKSKHLATFYFRHHDTDSDRQMIETEKSQEESSEEEWTYVEGAKIANEDSTDIMTSSVEIQCQLPLDDKKDEEKKPPSPKPTLESSTPDLLKVESTRNKDIERLVNQAEELVQKQAMAKKKSARNFKPLGFEEDNKNANRNKMSRIKEWLNQSTEGKNDTNQGAESYDASGEYTTESEVDTSLTSEERNLHSSMDMSTSTCTVTPTHHAKVTLRKKRGGNSARPWSVSCLSQLSGAHASLAATPNAGDVAAMSHNMSISESALNTLASPQRVTSANSNSKLRGSSTTVQGHVSSTNTMTEACTSCVEANDKQCWLRRKRFKLRRNNTAARRERLVKSLSFCGRLSPEIEDKHERSAASDPATSRKSRFDTTSTSGNDSDEELIKQQLATIAHLRKSIEKTHISTIEPDSAIPEQNEPDSVAPSFKLGPAGGAVRPRLARSLERERNFISLSLGDPSCMWDLSIDKDSDVDKSVTAGTEEHSSFSEQAWDFYQEKYNSEPYSEAPDSDAARQLLEFGDDYRAFLDSQSDCCSSLSAQPENDQSPSGTRRRRPPSDVSRERSLPRYKRPTRNSPIETPSRKPKKSMSSAERKKTLLDSLERSRNNTSIESNDGGRRRKASDSERKSSKRSPEFDLLNVQALSRRRHSSNLTSDEINSSLEYTEVNDRPDILDSLSRRRRSDKGGESELQKVAASELRRRSAESGRSGGSSESEAEAEEARALLRRSAAALGAAETALARHDASPDLLRAIDYVRTFSTDYSSSYSSDDDMASCVTRRAAPACLRARLCLAVAAFSVLVIVYIHLQ</sequence>
<feature type="compositionally biased region" description="Basic residues" evidence="1">
    <location>
        <begin position="445"/>
        <end position="456"/>
    </location>
</feature>
<evidence type="ECO:0000313" key="4">
    <source>
        <dbReference type="Proteomes" id="UP000494106"/>
    </source>
</evidence>
<feature type="region of interest" description="Disordered" evidence="1">
    <location>
        <begin position="303"/>
        <end position="333"/>
    </location>
</feature>
<feature type="region of interest" description="Disordered" evidence="1">
    <location>
        <begin position="97"/>
        <end position="143"/>
    </location>
</feature>
<reference evidence="4 5" key="1">
    <citation type="submission" date="2020-04" db="EMBL/GenBank/DDBJ databases">
        <authorList>
            <person name="Wallbank WR R."/>
            <person name="Pardo Diaz C."/>
            <person name="Kozak K."/>
            <person name="Martin S."/>
            <person name="Jiggins C."/>
            <person name="Moest M."/>
            <person name="Warren A I."/>
            <person name="Byers J.R.P. K."/>
            <person name="Montejo-Kovacevich G."/>
            <person name="Yen C E."/>
        </authorList>
    </citation>
    <scope>NUCLEOTIDE SEQUENCE [LARGE SCALE GENOMIC DNA]</scope>
</reference>
<feature type="region of interest" description="Disordered" evidence="1">
    <location>
        <begin position="508"/>
        <end position="531"/>
    </location>
</feature>
<feature type="compositionally biased region" description="Basic and acidic residues" evidence="1">
    <location>
        <begin position="304"/>
        <end position="314"/>
    </location>
</feature>
<dbReference type="AlphaFoldDB" id="A0A8S0ZKD1"/>
<dbReference type="EMBL" id="CADEBD010000306">
    <property type="protein sequence ID" value="CAB3238270.1"/>
    <property type="molecule type" value="Genomic_DNA"/>
</dbReference>
<dbReference type="Proteomes" id="UP000494106">
    <property type="component" value="Unassembled WGS sequence"/>
</dbReference>
<organism evidence="2 4">
    <name type="scientific">Arctia plantaginis</name>
    <name type="common">Wood tiger moth</name>
    <name type="synonym">Phalaena plantaginis</name>
    <dbReference type="NCBI Taxonomy" id="874455"/>
    <lineage>
        <taxon>Eukaryota</taxon>
        <taxon>Metazoa</taxon>
        <taxon>Ecdysozoa</taxon>
        <taxon>Arthropoda</taxon>
        <taxon>Hexapoda</taxon>
        <taxon>Insecta</taxon>
        <taxon>Pterygota</taxon>
        <taxon>Neoptera</taxon>
        <taxon>Endopterygota</taxon>
        <taxon>Lepidoptera</taxon>
        <taxon>Glossata</taxon>
        <taxon>Ditrysia</taxon>
        <taxon>Noctuoidea</taxon>
        <taxon>Erebidae</taxon>
        <taxon>Arctiinae</taxon>
        <taxon>Arctia</taxon>
    </lineage>
</organism>
<feature type="compositionally biased region" description="Basic residues" evidence="1">
    <location>
        <begin position="113"/>
        <end position="124"/>
    </location>
</feature>
<evidence type="ECO:0000313" key="3">
    <source>
        <dbReference type="EMBL" id="CAB3238270.1"/>
    </source>
</evidence>
<comment type="caution">
    <text evidence="2">The sequence shown here is derived from an EMBL/GenBank/DDBJ whole genome shotgun (WGS) entry which is preliminary data.</text>
</comment>
<feature type="compositionally biased region" description="Polar residues" evidence="1">
    <location>
        <begin position="410"/>
        <end position="422"/>
    </location>
</feature>
<evidence type="ECO:0000256" key="1">
    <source>
        <dbReference type="SAM" id="MobiDB-lite"/>
    </source>
</evidence>
<feature type="compositionally biased region" description="Basic and acidic residues" evidence="1">
    <location>
        <begin position="789"/>
        <end position="799"/>
    </location>
</feature>
<protein>
    <submittedName>
        <fullName evidence="2">Uncharacterized protein</fullName>
    </submittedName>
</protein>
<feature type="region of interest" description="Disordered" evidence="1">
    <location>
        <begin position="171"/>
        <end position="199"/>
    </location>
</feature>
<name>A0A8S0ZKD1_ARCPL</name>
<dbReference type="OrthoDB" id="958254at2759"/>
<feature type="region of interest" description="Disordered" evidence="1">
    <location>
        <begin position="647"/>
        <end position="667"/>
    </location>
</feature>